<dbReference type="Pfam" id="PF01547">
    <property type="entry name" value="SBP_bac_1"/>
    <property type="match status" value="1"/>
</dbReference>
<feature type="signal peptide" evidence="5">
    <location>
        <begin position="1"/>
        <end position="20"/>
    </location>
</feature>
<dbReference type="RefSeq" id="WP_386740086.1">
    <property type="nucleotide sequence ID" value="NZ_JBHSMG010000002.1"/>
</dbReference>
<keyword evidence="4 5" id="KW-0732">Signal</keyword>
<comment type="subcellular location">
    <subcellularLocation>
        <location evidence="1">Cell envelope</location>
    </subcellularLocation>
</comment>
<comment type="similarity">
    <text evidence="2">Belongs to the bacterial solute-binding protein 1 family.</text>
</comment>
<dbReference type="PROSITE" id="PS51257">
    <property type="entry name" value="PROKAR_LIPOPROTEIN"/>
    <property type="match status" value="1"/>
</dbReference>
<evidence type="ECO:0000256" key="2">
    <source>
        <dbReference type="ARBA" id="ARBA00008520"/>
    </source>
</evidence>
<dbReference type="InterPro" id="IPR050490">
    <property type="entry name" value="Bact_solute-bd_prot1"/>
</dbReference>
<keyword evidence="7" id="KW-1185">Reference proteome</keyword>
<dbReference type="Proteomes" id="UP001596039">
    <property type="component" value="Unassembled WGS sequence"/>
</dbReference>
<feature type="chain" id="PRO_5046085656" evidence="5">
    <location>
        <begin position="21"/>
        <end position="429"/>
    </location>
</feature>
<comment type="caution">
    <text evidence="6">The sequence shown here is derived from an EMBL/GenBank/DDBJ whole genome shotgun (WGS) entry which is preliminary data.</text>
</comment>
<organism evidence="6 7">
    <name type="scientific">Lysinimonas soli</name>
    <dbReference type="NCBI Taxonomy" id="1074233"/>
    <lineage>
        <taxon>Bacteria</taxon>
        <taxon>Bacillati</taxon>
        <taxon>Actinomycetota</taxon>
        <taxon>Actinomycetes</taxon>
        <taxon>Micrococcales</taxon>
        <taxon>Microbacteriaceae</taxon>
        <taxon>Lysinimonas</taxon>
    </lineage>
</organism>
<gene>
    <name evidence="6" type="ORF">ACFPJ4_09085</name>
</gene>
<proteinExistence type="inferred from homology"/>
<protein>
    <submittedName>
        <fullName evidence="6">Extracellular solute-binding protein</fullName>
    </submittedName>
</protein>
<reference evidence="7" key="1">
    <citation type="journal article" date="2019" name="Int. J. Syst. Evol. Microbiol.">
        <title>The Global Catalogue of Microorganisms (GCM) 10K type strain sequencing project: providing services to taxonomists for standard genome sequencing and annotation.</title>
        <authorList>
            <consortium name="The Broad Institute Genomics Platform"/>
            <consortium name="The Broad Institute Genome Sequencing Center for Infectious Disease"/>
            <person name="Wu L."/>
            <person name="Ma J."/>
        </authorList>
    </citation>
    <scope>NUCLEOTIDE SEQUENCE [LARGE SCALE GENOMIC DNA]</scope>
    <source>
        <strain evidence="7">CGMCC 4.6997</strain>
    </source>
</reference>
<accession>A0ABW0NR24</accession>
<evidence type="ECO:0000313" key="7">
    <source>
        <dbReference type="Proteomes" id="UP001596039"/>
    </source>
</evidence>
<dbReference type="PANTHER" id="PTHR43649:SF31">
    <property type="entry name" value="SN-GLYCEROL-3-PHOSPHATE-BINDING PERIPLASMIC PROTEIN UGPB"/>
    <property type="match status" value="1"/>
</dbReference>
<dbReference type="EMBL" id="JBHSMG010000002">
    <property type="protein sequence ID" value="MFC5502391.1"/>
    <property type="molecule type" value="Genomic_DNA"/>
</dbReference>
<dbReference type="PANTHER" id="PTHR43649">
    <property type="entry name" value="ARABINOSE-BINDING PROTEIN-RELATED"/>
    <property type="match status" value="1"/>
</dbReference>
<evidence type="ECO:0000256" key="3">
    <source>
        <dbReference type="ARBA" id="ARBA00022448"/>
    </source>
</evidence>
<evidence type="ECO:0000313" key="6">
    <source>
        <dbReference type="EMBL" id="MFC5502391.1"/>
    </source>
</evidence>
<evidence type="ECO:0000256" key="5">
    <source>
        <dbReference type="SAM" id="SignalP"/>
    </source>
</evidence>
<keyword evidence="3" id="KW-0813">Transport</keyword>
<dbReference type="InterPro" id="IPR006059">
    <property type="entry name" value="SBP"/>
</dbReference>
<evidence type="ECO:0000256" key="1">
    <source>
        <dbReference type="ARBA" id="ARBA00004196"/>
    </source>
</evidence>
<name>A0ABW0NR24_9MICO</name>
<sequence>MKRRLAVALVAAISVGVALAGCSSGSPASSGKPSILIWADTPRIPQATEYQKEMKGKVDVKIETIAQADAQTKIALANRAKKGWPDIIFGTAADTAVFRDPSNGYAADLTKLVSKKIFDGFGQGNSDCLFDGKYYCLKNDLANTVLWYNTKIFKQLNLTVPTTMQEFADTALKLKGTGYSAGAYGDQLYYAAFLQSSECPLAELTAENTVRIAPNDPKCTRVAEMIQPLLDAGVIDKRSPFDAGFIKDVAAQDKVAMTIGPSWWGDFVIKPAASWNVPAGEIAAANMPTWGTGKDTKSGAYGGGVFTVSSHSKFPQAAADAAVWMTTSDWMATASTTPTFPAYGPANKLWEARISKDSYYANNVYTAMAAGANNISQVDRPVRFPFVAQFGPTLVADINNGKSLSTALDDYAKSIQGLAPQSGYKVVTK</sequence>
<evidence type="ECO:0000256" key="4">
    <source>
        <dbReference type="ARBA" id="ARBA00022729"/>
    </source>
</evidence>
<dbReference type="Gene3D" id="3.40.190.10">
    <property type="entry name" value="Periplasmic binding protein-like II"/>
    <property type="match status" value="1"/>
</dbReference>
<dbReference type="SUPFAM" id="SSF53850">
    <property type="entry name" value="Periplasmic binding protein-like II"/>
    <property type="match status" value="1"/>
</dbReference>